<reference evidence="8 9" key="1">
    <citation type="submission" date="2024-04" db="EMBL/GenBank/DDBJ databases">
        <title>Phyllosticta paracitricarpa is synonymous to the EU quarantine fungus P. citricarpa based on phylogenomic analyses.</title>
        <authorList>
            <consortium name="Lawrence Berkeley National Laboratory"/>
            <person name="Van ingen-buijs V.A."/>
            <person name="Van westerhoven A.C."/>
            <person name="Haridas S."/>
            <person name="Skiadas P."/>
            <person name="Martin F."/>
            <person name="Groenewald J.Z."/>
            <person name="Crous P.W."/>
            <person name="Seidl M.F."/>
        </authorList>
    </citation>
    <scope>NUCLEOTIDE SEQUENCE [LARGE SCALE GENOMIC DNA]</scope>
    <source>
        <strain evidence="8 9">CPC 17464</strain>
    </source>
</reference>
<feature type="signal peptide" evidence="4">
    <location>
        <begin position="1"/>
        <end position="17"/>
    </location>
</feature>
<dbReference type="PANTHER" id="PTHR11709:SF502">
    <property type="entry name" value="MULTICOPPER OXIDASE"/>
    <property type="match status" value="1"/>
</dbReference>
<organism evidence="8 9">
    <name type="scientific">Phyllosticta citribraziliensis</name>
    <dbReference type="NCBI Taxonomy" id="989973"/>
    <lineage>
        <taxon>Eukaryota</taxon>
        <taxon>Fungi</taxon>
        <taxon>Dikarya</taxon>
        <taxon>Ascomycota</taxon>
        <taxon>Pezizomycotina</taxon>
        <taxon>Dothideomycetes</taxon>
        <taxon>Dothideomycetes incertae sedis</taxon>
        <taxon>Botryosphaeriales</taxon>
        <taxon>Phyllostictaceae</taxon>
        <taxon>Phyllosticta</taxon>
    </lineage>
</organism>
<dbReference type="Gene3D" id="2.60.40.420">
    <property type="entry name" value="Cupredoxins - blue copper proteins"/>
    <property type="match status" value="3"/>
</dbReference>
<evidence type="ECO:0000256" key="4">
    <source>
        <dbReference type="SAM" id="SignalP"/>
    </source>
</evidence>
<evidence type="ECO:0000313" key="8">
    <source>
        <dbReference type="EMBL" id="KAK7535780.1"/>
    </source>
</evidence>
<dbReference type="Pfam" id="PF07732">
    <property type="entry name" value="Cu-oxidase_3"/>
    <property type="match status" value="1"/>
</dbReference>
<dbReference type="Pfam" id="PF00394">
    <property type="entry name" value="Cu-oxidase"/>
    <property type="match status" value="1"/>
</dbReference>
<dbReference type="Proteomes" id="UP001360953">
    <property type="component" value="Unassembled WGS sequence"/>
</dbReference>
<feature type="region of interest" description="Disordered" evidence="3">
    <location>
        <begin position="23"/>
        <end position="49"/>
    </location>
</feature>
<evidence type="ECO:0000259" key="5">
    <source>
        <dbReference type="Pfam" id="PF00394"/>
    </source>
</evidence>
<comment type="caution">
    <text evidence="8">The sequence shown here is derived from an EMBL/GenBank/DDBJ whole genome shotgun (WGS) entry which is preliminary data.</text>
</comment>
<evidence type="ECO:0000256" key="3">
    <source>
        <dbReference type="SAM" id="MobiDB-lite"/>
    </source>
</evidence>
<name>A0ABR1LKQ0_9PEZI</name>
<dbReference type="InterPro" id="IPR011707">
    <property type="entry name" value="Cu-oxidase-like_N"/>
</dbReference>
<evidence type="ECO:0000256" key="2">
    <source>
        <dbReference type="ARBA" id="ARBA00023008"/>
    </source>
</evidence>
<keyword evidence="9" id="KW-1185">Reference proteome</keyword>
<feature type="compositionally biased region" description="Low complexity" evidence="3">
    <location>
        <begin position="23"/>
        <end position="43"/>
    </location>
</feature>
<dbReference type="InterPro" id="IPR001117">
    <property type="entry name" value="Cu-oxidase_2nd"/>
</dbReference>
<keyword evidence="4" id="KW-0732">Signal</keyword>
<dbReference type="InterPro" id="IPR045087">
    <property type="entry name" value="Cu-oxidase_fam"/>
</dbReference>
<sequence length="573" mass="62582">MRVGLLGASVLCGLASALPQAESTSASNTTATSTTSSTASTCSGNDASSRTSWCDYDISTDYTTTVPDTGVVREYWFDLQDGTASPDGIERYVQTINGSVPGPTIYGDWGDTVRVHFTNSLSQSTNGTSIHFHGMRQNYTNQNDGVVSITQCPLAVGSSMTYEFRLTQYGSSWYHSHYGLQAWEGLFGGILINGPATANYDEDLGHVFLNDWDHQTVDELWDTAEGSGPPTLDTGLLNGTNIYNNSGTITGERLTFNWTSGTSYRLRFVNAAVDSHYKVMVDNHTMTVIAADLVPIEPYETTVLNMGMGQRYDVIITANQASVASDFWMRAIAQSACSENDNPTIRGIVHYDDSTDTPSTYAYSYTDECVDESISDLVPYVAKTMDIGTNLTEDVTVGINSDSLFRWYMNSTSMSVEWADPTLQQVYNDDLSFTNTSGVVQLDTANQWYFIVIETSNTVPHPIHLHGHDFSIVAQGTGSWDGSISSTTNPPRRDTAMLLASGHLVLGFETDNPGAWLMHCHIGWHTSEGFAIQILERYTELQDLIDSDSLNSTCSAWTTYAAEASVTSDDSGI</sequence>
<keyword evidence="2" id="KW-0186">Copper</keyword>
<dbReference type="InterPro" id="IPR011706">
    <property type="entry name" value="Cu-oxidase_C"/>
</dbReference>
<feature type="chain" id="PRO_5047167733" evidence="4">
    <location>
        <begin position="18"/>
        <end position="573"/>
    </location>
</feature>
<evidence type="ECO:0000259" key="7">
    <source>
        <dbReference type="Pfam" id="PF07732"/>
    </source>
</evidence>
<feature type="domain" description="Plastocyanin-like" evidence="5">
    <location>
        <begin position="207"/>
        <end position="353"/>
    </location>
</feature>
<dbReference type="Pfam" id="PF07731">
    <property type="entry name" value="Cu-oxidase_2"/>
    <property type="match status" value="1"/>
</dbReference>
<dbReference type="CDD" id="cd13880">
    <property type="entry name" value="CuRO_2_MaLCC_like"/>
    <property type="match status" value="1"/>
</dbReference>
<dbReference type="GeneID" id="92028738"/>
<dbReference type="SUPFAM" id="SSF49503">
    <property type="entry name" value="Cupredoxins"/>
    <property type="match status" value="3"/>
</dbReference>
<evidence type="ECO:0000256" key="1">
    <source>
        <dbReference type="ARBA" id="ARBA00010609"/>
    </source>
</evidence>
<feature type="domain" description="Plastocyanin-like" evidence="7">
    <location>
        <begin position="80"/>
        <end position="195"/>
    </location>
</feature>
<comment type="similarity">
    <text evidence="1">Belongs to the multicopper oxidase family.</text>
</comment>
<dbReference type="CDD" id="cd13901">
    <property type="entry name" value="CuRO_3_MaLCC_like"/>
    <property type="match status" value="1"/>
</dbReference>
<dbReference type="PANTHER" id="PTHR11709">
    <property type="entry name" value="MULTI-COPPER OXIDASE"/>
    <property type="match status" value="1"/>
</dbReference>
<dbReference type="EMBL" id="JBBPEH010000007">
    <property type="protein sequence ID" value="KAK7535780.1"/>
    <property type="molecule type" value="Genomic_DNA"/>
</dbReference>
<evidence type="ECO:0000313" key="9">
    <source>
        <dbReference type="Proteomes" id="UP001360953"/>
    </source>
</evidence>
<evidence type="ECO:0000259" key="6">
    <source>
        <dbReference type="Pfam" id="PF07731"/>
    </source>
</evidence>
<feature type="domain" description="Plastocyanin-like" evidence="6">
    <location>
        <begin position="423"/>
        <end position="537"/>
    </location>
</feature>
<protein>
    <submittedName>
        <fullName evidence="8">Cupredoxin</fullName>
    </submittedName>
</protein>
<dbReference type="RefSeq" id="XP_066654196.1">
    <property type="nucleotide sequence ID" value="XM_066795832.1"/>
</dbReference>
<dbReference type="InterPro" id="IPR008972">
    <property type="entry name" value="Cupredoxin"/>
</dbReference>
<accession>A0ABR1LKQ0</accession>
<proteinExistence type="inferred from homology"/>
<gene>
    <name evidence="8" type="ORF">J3D65DRAFT_388934</name>
</gene>